<gene>
    <name evidence="5" type="ORF">SLS62_005972</name>
</gene>
<dbReference type="GO" id="GO:0016810">
    <property type="term" value="F:hydrolase activity, acting on carbon-nitrogen (but not peptide) bonds"/>
    <property type="evidence" value="ECO:0007669"/>
    <property type="project" value="InterPro"/>
</dbReference>
<evidence type="ECO:0000313" key="5">
    <source>
        <dbReference type="EMBL" id="KAK7752010.1"/>
    </source>
</evidence>
<feature type="compositionally biased region" description="Gly residues" evidence="2">
    <location>
        <begin position="371"/>
        <end position="380"/>
    </location>
</feature>
<feature type="region of interest" description="Disordered" evidence="2">
    <location>
        <begin position="887"/>
        <end position="907"/>
    </location>
</feature>
<protein>
    <recommendedName>
        <fullName evidence="4">Xylanolytic transcriptional activator regulatory domain-containing protein</fullName>
    </recommendedName>
</protein>
<dbReference type="Pfam" id="PF04082">
    <property type="entry name" value="Fungal_trans"/>
    <property type="match status" value="1"/>
</dbReference>
<evidence type="ECO:0000256" key="1">
    <source>
        <dbReference type="ARBA" id="ARBA00023242"/>
    </source>
</evidence>
<feature type="transmembrane region" description="Helical" evidence="3">
    <location>
        <begin position="795"/>
        <end position="816"/>
    </location>
</feature>
<evidence type="ECO:0000256" key="2">
    <source>
        <dbReference type="SAM" id="MobiDB-lite"/>
    </source>
</evidence>
<keyword evidence="6" id="KW-1185">Reference proteome</keyword>
<feature type="region of interest" description="Disordered" evidence="2">
    <location>
        <begin position="659"/>
        <end position="679"/>
    </location>
</feature>
<dbReference type="Proteomes" id="UP001320420">
    <property type="component" value="Unassembled WGS sequence"/>
</dbReference>
<keyword evidence="3" id="KW-0472">Membrane</keyword>
<dbReference type="SUPFAM" id="SSF88713">
    <property type="entry name" value="Glycoside hydrolase/deacetylase"/>
    <property type="match status" value="1"/>
</dbReference>
<feature type="region of interest" description="Disordered" evidence="2">
    <location>
        <begin position="935"/>
        <end position="956"/>
    </location>
</feature>
<dbReference type="CDD" id="cd12148">
    <property type="entry name" value="fungal_TF_MHR"/>
    <property type="match status" value="1"/>
</dbReference>
<keyword evidence="3" id="KW-0812">Transmembrane</keyword>
<organism evidence="5 6">
    <name type="scientific">Diatrype stigma</name>
    <dbReference type="NCBI Taxonomy" id="117547"/>
    <lineage>
        <taxon>Eukaryota</taxon>
        <taxon>Fungi</taxon>
        <taxon>Dikarya</taxon>
        <taxon>Ascomycota</taxon>
        <taxon>Pezizomycotina</taxon>
        <taxon>Sordariomycetes</taxon>
        <taxon>Xylariomycetidae</taxon>
        <taxon>Xylariales</taxon>
        <taxon>Diatrypaceae</taxon>
        <taxon>Diatrype</taxon>
    </lineage>
</organism>
<evidence type="ECO:0000259" key="4">
    <source>
        <dbReference type="SMART" id="SM00906"/>
    </source>
</evidence>
<evidence type="ECO:0000313" key="6">
    <source>
        <dbReference type="Proteomes" id="UP001320420"/>
    </source>
</evidence>
<dbReference type="GO" id="GO:0008270">
    <property type="term" value="F:zinc ion binding"/>
    <property type="evidence" value="ECO:0007669"/>
    <property type="project" value="InterPro"/>
</dbReference>
<proteinExistence type="predicted"/>
<feature type="domain" description="Xylanolytic transcriptional activator regulatory" evidence="4">
    <location>
        <begin position="590"/>
        <end position="663"/>
    </location>
</feature>
<dbReference type="GO" id="GO:0006351">
    <property type="term" value="P:DNA-templated transcription"/>
    <property type="evidence" value="ECO:0007669"/>
    <property type="project" value="InterPro"/>
</dbReference>
<dbReference type="Pfam" id="PF01522">
    <property type="entry name" value="Polysacc_deac_1"/>
    <property type="match status" value="1"/>
</dbReference>
<feature type="compositionally biased region" description="Polar residues" evidence="2">
    <location>
        <begin position="661"/>
        <end position="679"/>
    </location>
</feature>
<comment type="caution">
    <text evidence="5">The sequence shown here is derived from an EMBL/GenBank/DDBJ whole genome shotgun (WGS) entry which is preliminary data.</text>
</comment>
<dbReference type="GO" id="GO:0005975">
    <property type="term" value="P:carbohydrate metabolic process"/>
    <property type="evidence" value="ECO:0007669"/>
    <property type="project" value="InterPro"/>
</dbReference>
<keyword evidence="3" id="KW-1133">Transmembrane helix</keyword>
<dbReference type="SMART" id="SM00906">
    <property type="entry name" value="Fungal_trans"/>
    <property type="match status" value="1"/>
</dbReference>
<dbReference type="GO" id="GO:0003677">
    <property type="term" value="F:DNA binding"/>
    <property type="evidence" value="ECO:0007669"/>
    <property type="project" value="InterPro"/>
</dbReference>
<dbReference type="EMBL" id="JAKJXP020000042">
    <property type="protein sequence ID" value="KAK7752010.1"/>
    <property type="molecule type" value="Genomic_DNA"/>
</dbReference>
<sequence>MVHTEESLQFPRDFEGFGEEGFDPQWPDGARIAVSFVLNYEEGGERNVLDGDPFSEPYLWEKGASGGYKEGRHVNGEQDFEYGSRAASWRILRLFKEFGWNFTTYAVAYALKRNPKYAKALVRDGHEIACHGLRWLDIWDYSLEEEKEYIKQNILILKEVSGETPVGVYYGRGTPNTRAIFPEVWKSVNAEFLWSSECYNDDVPYWLDLPQEKELPEDKREGILMIPYNYDCNDGKFHMSPGFGSSVGETYEQYLKNTFDCLYREGGKIMNIPMHTRIIGKPGRSEGLRKFMQYISGKPGVWVTTRRDIAKHMRNEFPYKPNGAWQPAALAALEERVAQLENLLAAKGSERSDHATPSELNQPPVASDPGLHGGDIGGSGKDTNAVNDIVGIISLGNFEAPAYVGPSAGLSLAMNLGEMVQATTWKKAIPGVQGEALSPGASEVRRPLRGVRAMSMDELARYSIKEPPSDELGSRLVTLYLQQLHTRYPFLDPTEIWRLQKERAPITPSAASSGLSMTQRYGIFKLYMVFAIGATLLQLTNKSIEVSPERFYMTALQHMAAAKVPRTVQNIEAMTLLVVYHLRSTSGLGLWYMIGLAMRTCIDLGIHRKSHERGLPAHVIQMHRRLFWTVYSLEIVIAISLGRPLSISERQIDVELPDSIPMSSAHPSSPEGSPSQATSRNDSLQLAILLFRLRIIEARIHNSIYRTDKPLSALRPKLDKIYKQLEAWKLSSTESLPHDGHVLDYPLLLYHRAVRMLIQPFMTILPVTDPYYVLCLRAAGNICQMHKRLHQTISYGHSFIAVQTIFVAGVTLLYGLWTQTHLAWSVTLADDLRACSLVLFVMSERAPWVRKYRDAFEVLVDAAMEKLRRSSGEASLVEMVAVAQQTHAQQQQQQSRSARGVGGVGGDPRVGQFASGDETMMMGVLNLGFMNHTGSAGTSSSCDNEEAHGGDGENNSDVWRLVTELASWIDQDQETTPKWMPNFEALQNLSSNEPQ</sequence>
<name>A0AAN9UNQ9_9PEZI</name>
<dbReference type="Gene3D" id="3.20.20.370">
    <property type="entry name" value="Glycoside hydrolase/deacetylase"/>
    <property type="match status" value="1"/>
</dbReference>
<dbReference type="InterPro" id="IPR011330">
    <property type="entry name" value="Glyco_hydro/deAcase_b/a-brl"/>
</dbReference>
<dbReference type="PANTHER" id="PTHR43123">
    <property type="entry name" value="POLYSACCHARIDE DEACETYLASE-RELATED"/>
    <property type="match status" value="1"/>
</dbReference>
<feature type="region of interest" description="Disordered" evidence="2">
    <location>
        <begin position="349"/>
        <end position="380"/>
    </location>
</feature>
<reference evidence="5 6" key="1">
    <citation type="submission" date="2024-02" db="EMBL/GenBank/DDBJ databases">
        <title>De novo assembly and annotation of 12 fungi associated with fruit tree decline syndrome in Ontario, Canada.</title>
        <authorList>
            <person name="Sulman M."/>
            <person name="Ellouze W."/>
            <person name="Ilyukhin E."/>
        </authorList>
    </citation>
    <scope>NUCLEOTIDE SEQUENCE [LARGE SCALE GENOMIC DNA]</scope>
    <source>
        <strain evidence="5 6">M11/M66-122</strain>
    </source>
</reference>
<evidence type="ECO:0000256" key="3">
    <source>
        <dbReference type="SAM" id="Phobius"/>
    </source>
</evidence>
<dbReference type="PANTHER" id="PTHR43123:SF3">
    <property type="entry name" value="NODB HOMOLOGY DOMAIN-CONTAINING PROTEIN"/>
    <property type="match status" value="1"/>
</dbReference>
<accession>A0AAN9UNQ9</accession>
<keyword evidence="1" id="KW-0539">Nucleus</keyword>
<dbReference type="AlphaFoldDB" id="A0AAN9UNQ9"/>
<dbReference type="InterPro" id="IPR002509">
    <property type="entry name" value="NODB_dom"/>
</dbReference>
<dbReference type="InterPro" id="IPR007219">
    <property type="entry name" value="XnlR_reg_dom"/>
</dbReference>